<dbReference type="PROSITE" id="PS51391">
    <property type="entry name" value="CID"/>
    <property type="match status" value="1"/>
</dbReference>
<name>A0A2T9YC68_9FUNG</name>
<proteinExistence type="predicted"/>
<feature type="domain" description="CID" evidence="1">
    <location>
        <begin position="2"/>
        <end position="137"/>
    </location>
</feature>
<reference evidence="2 3" key="1">
    <citation type="journal article" date="2018" name="MBio">
        <title>Comparative Genomics Reveals the Core Gene Toolbox for the Fungus-Insect Symbiosis.</title>
        <authorList>
            <person name="Wang Y."/>
            <person name="Stata M."/>
            <person name="Wang W."/>
            <person name="Stajich J.E."/>
            <person name="White M.M."/>
            <person name="Moncalvo J.M."/>
        </authorList>
    </citation>
    <scope>NUCLEOTIDE SEQUENCE [LARGE SCALE GENOMIC DNA]</scope>
    <source>
        <strain evidence="2 3">SWE-8-4</strain>
    </source>
</reference>
<dbReference type="AlphaFoldDB" id="A0A2T9YC68"/>
<dbReference type="Pfam" id="PF12243">
    <property type="entry name" value="CTK3"/>
    <property type="match status" value="1"/>
</dbReference>
<evidence type="ECO:0000313" key="3">
    <source>
        <dbReference type="Proteomes" id="UP000245383"/>
    </source>
</evidence>
<organism evidence="2 3">
    <name type="scientific">Smittium simulii</name>
    <dbReference type="NCBI Taxonomy" id="133385"/>
    <lineage>
        <taxon>Eukaryota</taxon>
        <taxon>Fungi</taxon>
        <taxon>Fungi incertae sedis</taxon>
        <taxon>Zoopagomycota</taxon>
        <taxon>Kickxellomycotina</taxon>
        <taxon>Harpellomycetes</taxon>
        <taxon>Harpellales</taxon>
        <taxon>Legeriomycetaceae</taxon>
        <taxon>Smittium</taxon>
    </lineage>
</organism>
<keyword evidence="3" id="KW-1185">Reference proteome</keyword>
<protein>
    <recommendedName>
        <fullName evidence="1">CID domain-containing protein</fullName>
    </recommendedName>
</protein>
<dbReference type="PANTHER" id="PTHR28291">
    <property type="entry name" value="CTD KINASE SUBUNIT GAMMA"/>
    <property type="match status" value="1"/>
</dbReference>
<dbReference type="EMBL" id="MBFR01000288">
    <property type="protein sequence ID" value="PVU89942.1"/>
    <property type="molecule type" value="Genomic_DNA"/>
</dbReference>
<dbReference type="InterPro" id="IPR024638">
    <property type="entry name" value="Ctk3_N"/>
</dbReference>
<sequence>MDPFETRIAFTDLLAKLGSSSQVIEKISQFAFVNNSLAENLLDCLLEKTDSINISSRLNIIYVINSICDKEAKAKQRVWIEILDPVLSQLIQMIIPKNSEGDANLGFTKKMIDNWKKKAYFEDDTINFIFSLFSDRSYTIPHSESRKADPLRKIEEDRENHKKLKESVWVRKAGEAEIQEFLDLSDTIKEFSVHDWTALREEQIRYINDNYNAQSLV</sequence>
<dbReference type="SUPFAM" id="SSF48464">
    <property type="entry name" value="ENTH/VHS domain"/>
    <property type="match status" value="1"/>
</dbReference>
<dbReference type="InterPro" id="IPR006569">
    <property type="entry name" value="CID_dom"/>
</dbReference>
<dbReference type="InterPro" id="IPR008942">
    <property type="entry name" value="ENTH_VHS"/>
</dbReference>
<dbReference type="STRING" id="133385.A0A2T9YC68"/>
<dbReference type="InterPro" id="IPR024637">
    <property type="entry name" value="Ctk3_C"/>
</dbReference>
<evidence type="ECO:0000313" key="2">
    <source>
        <dbReference type="EMBL" id="PVU89942.1"/>
    </source>
</evidence>
<comment type="caution">
    <text evidence="2">The sequence shown here is derived from an EMBL/GenBank/DDBJ whole genome shotgun (WGS) entry which is preliminary data.</text>
</comment>
<dbReference type="GO" id="GO:0070692">
    <property type="term" value="C:CTDK-1 complex"/>
    <property type="evidence" value="ECO:0007669"/>
    <property type="project" value="InterPro"/>
</dbReference>
<dbReference type="Proteomes" id="UP000245383">
    <property type="component" value="Unassembled WGS sequence"/>
</dbReference>
<dbReference type="InterPro" id="IPR042326">
    <property type="entry name" value="Ctk3"/>
</dbReference>
<dbReference type="OrthoDB" id="21266at2759"/>
<dbReference type="GO" id="GO:0045943">
    <property type="term" value="P:positive regulation of transcription by RNA polymerase I"/>
    <property type="evidence" value="ECO:0007669"/>
    <property type="project" value="TreeGrafter"/>
</dbReference>
<dbReference type="GO" id="GO:0032786">
    <property type="term" value="P:positive regulation of DNA-templated transcription, elongation"/>
    <property type="evidence" value="ECO:0007669"/>
    <property type="project" value="InterPro"/>
</dbReference>
<evidence type="ECO:0000259" key="1">
    <source>
        <dbReference type="PROSITE" id="PS51391"/>
    </source>
</evidence>
<gene>
    <name evidence="2" type="ORF">BB561_005113</name>
</gene>
<dbReference type="Pfam" id="PF12350">
    <property type="entry name" value="CTK3_C"/>
    <property type="match status" value="1"/>
</dbReference>
<dbReference type="SMART" id="SM00582">
    <property type="entry name" value="RPR"/>
    <property type="match status" value="1"/>
</dbReference>
<accession>A0A2T9YC68</accession>
<dbReference type="Gene3D" id="1.25.40.90">
    <property type="match status" value="1"/>
</dbReference>
<dbReference type="PANTHER" id="PTHR28291:SF1">
    <property type="entry name" value="CTD KINASE SUBUNIT GAMMA"/>
    <property type="match status" value="1"/>
</dbReference>